<evidence type="ECO:0000313" key="1">
    <source>
        <dbReference type="EMBL" id="OZM56686.1"/>
    </source>
</evidence>
<dbReference type="InterPro" id="IPR023393">
    <property type="entry name" value="START-like_dom_sf"/>
</dbReference>
<comment type="caution">
    <text evidence="1">The sequence shown here is derived from an EMBL/GenBank/DDBJ whole genome shotgun (WGS) entry which is preliminary data.</text>
</comment>
<dbReference type="InterPro" id="IPR019587">
    <property type="entry name" value="Polyketide_cyclase/dehydratase"/>
</dbReference>
<sequence>MINVQSEVFINKDYKDVFSYIANFENNPLWQGGMISAKFTSEGPINVGSEYDQVAKFLGKQIVSKFRVVEYIENNKIKIESISGSFPIVVTRSVEPVDGGTKVSALVQGDSSGFFKIAEPIMKYMVSNSVKGDYKKLKKLLEN</sequence>
<name>A0A263BU30_9BACI</name>
<accession>A0A263BU30</accession>
<dbReference type="RefSeq" id="WP_094925004.1">
    <property type="nucleotide sequence ID" value="NZ_NPIA01000005.1"/>
</dbReference>
<dbReference type="CDD" id="cd08865">
    <property type="entry name" value="SRPBCC_10"/>
    <property type="match status" value="1"/>
</dbReference>
<gene>
    <name evidence="1" type="ORF">CIB95_10710</name>
</gene>
<protein>
    <recommendedName>
        <fullName evidence="3">Polyketide cyclase</fullName>
    </recommendedName>
</protein>
<dbReference type="Pfam" id="PF10604">
    <property type="entry name" value="Polyketide_cyc2"/>
    <property type="match status" value="1"/>
</dbReference>
<dbReference type="Proteomes" id="UP000217083">
    <property type="component" value="Unassembled WGS sequence"/>
</dbReference>
<dbReference type="Gene3D" id="3.30.530.20">
    <property type="match status" value="1"/>
</dbReference>
<reference evidence="2" key="1">
    <citation type="submission" date="2017-08" db="EMBL/GenBank/DDBJ databases">
        <authorList>
            <person name="Huang Z."/>
        </authorList>
    </citation>
    <scope>NUCLEOTIDE SEQUENCE [LARGE SCALE GENOMIC DNA]</scope>
    <source>
        <strain evidence="2">SA5d-4</strain>
    </source>
</reference>
<dbReference type="SUPFAM" id="SSF55961">
    <property type="entry name" value="Bet v1-like"/>
    <property type="match status" value="1"/>
</dbReference>
<reference evidence="1 2" key="2">
    <citation type="submission" date="2017-09" db="EMBL/GenBank/DDBJ databases">
        <title>Bacillus patelloidae sp. nov., isolated from the intestinal tract of a marine limpet.</title>
        <authorList>
            <person name="Liu R."/>
            <person name="Dong C."/>
            <person name="Shao Z."/>
        </authorList>
    </citation>
    <scope>NUCLEOTIDE SEQUENCE [LARGE SCALE GENOMIC DNA]</scope>
    <source>
        <strain evidence="1 2">SA5d-4</strain>
    </source>
</reference>
<organism evidence="1 2">
    <name type="scientific">Lottiidibacillus patelloidae</name>
    <dbReference type="NCBI Taxonomy" id="2670334"/>
    <lineage>
        <taxon>Bacteria</taxon>
        <taxon>Bacillati</taxon>
        <taxon>Bacillota</taxon>
        <taxon>Bacilli</taxon>
        <taxon>Bacillales</taxon>
        <taxon>Bacillaceae</taxon>
        <taxon>Lottiidibacillus</taxon>
    </lineage>
</organism>
<keyword evidence="2" id="KW-1185">Reference proteome</keyword>
<proteinExistence type="predicted"/>
<evidence type="ECO:0000313" key="2">
    <source>
        <dbReference type="Proteomes" id="UP000217083"/>
    </source>
</evidence>
<dbReference type="AlphaFoldDB" id="A0A263BU30"/>
<dbReference type="EMBL" id="NPIA01000005">
    <property type="protein sequence ID" value="OZM56686.1"/>
    <property type="molecule type" value="Genomic_DNA"/>
</dbReference>
<evidence type="ECO:0008006" key="3">
    <source>
        <dbReference type="Google" id="ProtNLM"/>
    </source>
</evidence>